<dbReference type="Gene3D" id="3.30.450.20">
    <property type="entry name" value="PAS domain"/>
    <property type="match status" value="2"/>
</dbReference>
<dbReference type="SUPFAM" id="SSF141868">
    <property type="entry name" value="EAL domain-like"/>
    <property type="match status" value="1"/>
</dbReference>
<dbReference type="SMART" id="SM00267">
    <property type="entry name" value="GGDEF"/>
    <property type="match status" value="1"/>
</dbReference>
<dbReference type="EMBL" id="JAUYVH010000005">
    <property type="protein sequence ID" value="MDQ9170875.1"/>
    <property type="molecule type" value="Genomic_DNA"/>
</dbReference>
<keyword evidence="1" id="KW-0812">Transmembrane</keyword>
<evidence type="ECO:0000259" key="3">
    <source>
        <dbReference type="PROSITE" id="PS50883"/>
    </source>
</evidence>
<dbReference type="Pfam" id="PF00990">
    <property type="entry name" value="GGDEF"/>
    <property type="match status" value="1"/>
</dbReference>
<dbReference type="InterPro" id="IPR000014">
    <property type="entry name" value="PAS"/>
</dbReference>
<feature type="domain" description="PAS" evidence="2">
    <location>
        <begin position="330"/>
        <end position="386"/>
    </location>
</feature>
<dbReference type="RefSeq" id="WP_338436808.1">
    <property type="nucleotide sequence ID" value="NZ_JAUYVH010000005.1"/>
</dbReference>
<dbReference type="SUPFAM" id="SSF55785">
    <property type="entry name" value="PYP-like sensor domain (PAS domain)"/>
    <property type="match status" value="1"/>
</dbReference>
<evidence type="ECO:0000259" key="4">
    <source>
        <dbReference type="PROSITE" id="PS50887"/>
    </source>
</evidence>
<dbReference type="Gene3D" id="3.20.20.450">
    <property type="entry name" value="EAL domain"/>
    <property type="match status" value="1"/>
</dbReference>
<dbReference type="InterPro" id="IPR043128">
    <property type="entry name" value="Rev_trsase/Diguanyl_cyclase"/>
</dbReference>
<dbReference type="Pfam" id="PF00563">
    <property type="entry name" value="EAL"/>
    <property type="match status" value="1"/>
</dbReference>
<dbReference type="PROSITE" id="PS50112">
    <property type="entry name" value="PAS"/>
    <property type="match status" value="1"/>
</dbReference>
<dbReference type="SMART" id="SM00091">
    <property type="entry name" value="PAS"/>
    <property type="match status" value="1"/>
</dbReference>
<accession>A0ABU1BPE4</accession>
<reference evidence="5 6" key="1">
    <citation type="submission" date="2023-08" db="EMBL/GenBank/DDBJ databases">
        <title>Oxalobacteraceae gen .nov., isolated from river sludge outside the plant.</title>
        <authorList>
            <person name="Zhao S.Y."/>
        </authorList>
    </citation>
    <scope>NUCLEOTIDE SEQUENCE [LARGE SCALE GENOMIC DNA]</scope>
    <source>
        <strain evidence="5 6">R-40</strain>
    </source>
</reference>
<dbReference type="InterPro" id="IPR035919">
    <property type="entry name" value="EAL_sf"/>
</dbReference>
<protein>
    <submittedName>
        <fullName evidence="5">EAL domain-containing protein</fullName>
    </submittedName>
</protein>
<dbReference type="NCBIfam" id="TIGR00254">
    <property type="entry name" value="GGDEF"/>
    <property type="match status" value="1"/>
</dbReference>
<keyword evidence="6" id="KW-1185">Reference proteome</keyword>
<evidence type="ECO:0000313" key="6">
    <source>
        <dbReference type="Proteomes" id="UP001225596"/>
    </source>
</evidence>
<dbReference type="InterPro" id="IPR000160">
    <property type="entry name" value="GGDEF_dom"/>
</dbReference>
<sequence>MPFLAVIAAATGWVSFLTNLEASRHKIEEQGLQAAAALSQDNAKDLLHTLEAVDHITYYIKSGWEASNGRLTLESASQIKDVPEDFSFYITIIDENANLLLSTVPNPYRANVLNRPYFSAHRQARDVFYAGPAQVGDFSRRPIIPFSRRLSDSRGNFNGIVLVSVVPGNFISGYDDAVLKNHGILAVMGADRSMRLARLGKQLVLPQSPLLTDTLSFEYPSGSTLLNGKEWFADGRNRYVGWETIDEYDFILFTGLDQEEFLAPYKAERAALIRNAILLTIVLGLLSLAATMSIMLHAWRRCQLETMQETYRAATEGADEGFYIASPIRNEDGKVVDFRFTDCNERGAEFLGYRRQELIGKRILELYHGEVANRTMRMLCYAMKHRSYEGETDMTSLGIEGPAWLHIRISRPENDLAITVRDISHAKAHVFELERRSNEDALTGLPNRHWVTNFLPDALQQATISRTTVALLFIDLDGFKAVNDTMGHEAGDEVLRNAGRRLKEAVRPHDPIVRLGGDEFLVILEHLTNNNEAAHVAERIMEAFRPPFRVSQGTHSIGTSIGISMFPKDGKEAHTLLKNADIAMYSVKAAGKCGYHFFDESFYDALVSRHQREKELRYALDHDQMVVFYQPKVDIATGTTSSLEALVRWAHPTQGIVAPNEFISLAQETGLIARLGEQVIEKVCAQLAYWSEHTQQLVPVAINISPTHFQNGNIVEVLSSCMKRYGIPASLIELEITESTMLENTEEVTQAINALRKMGVTLSVDDFGTGYSSLSQLHSLNFDVLKVDRAFTVRLNRSKDGNILFTTIIKMAHSLGMRVVAEGVETLEQIKTLKAMQCDEIQGFYISQPLPPADAQPVLPKWFFPSIM</sequence>
<keyword evidence="1" id="KW-0472">Membrane</keyword>
<name>A0ABU1BPE4_9BURK</name>
<dbReference type="InterPro" id="IPR035965">
    <property type="entry name" value="PAS-like_dom_sf"/>
</dbReference>
<organism evidence="5 6">
    <name type="scientific">Keguizhuia sedimenti</name>
    <dbReference type="NCBI Taxonomy" id="3064264"/>
    <lineage>
        <taxon>Bacteria</taxon>
        <taxon>Pseudomonadati</taxon>
        <taxon>Pseudomonadota</taxon>
        <taxon>Betaproteobacteria</taxon>
        <taxon>Burkholderiales</taxon>
        <taxon>Oxalobacteraceae</taxon>
        <taxon>Keguizhuia</taxon>
    </lineage>
</organism>
<dbReference type="CDD" id="cd01949">
    <property type="entry name" value="GGDEF"/>
    <property type="match status" value="1"/>
</dbReference>
<dbReference type="CDD" id="cd00130">
    <property type="entry name" value="PAS"/>
    <property type="match status" value="1"/>
</dbReference>
<evidence type="ECO:0000259" key="2">
    <source>
        <dbReference type="PROSITE" id="PS50112"/>
    </source>
</evidence>
<dbReference type="PROSITE" id="PS50887">
    <property type="entry name" value="GGDEF"/>
    <property type="match status" value="1"/>
</dbReference>
<dbReference type="Proteomes" id="UP001225596">
    <property type="component" value="Unassembled WGS sequence"/>
</dbReference>
<dbReference type="CDD" id="cd12914">
    <property type="entry name" value="PDC1_DGC_like"/>
    <property type="match status" value="1"/>
</dbReference>
<dbReference type="Pfam" id="PF13426">
    <property type="entry name" value="PAS_9"/>
    <property type="match status" value="1"/>
</dbReference>
<dbReference type="PROSITE" id="PS50883">
    <property type="entry name" value="EAL"/>
    <property type="match status" value="1"/>
</dbReference>
<dbReference type="InterPro" id="IPR052155">
    <property type="entry name" value="Biofilm_reg_signaling"/>
</dbReference>
<proteinExistence type="predicted"/>
<dbReference type="Gene3D" id="3.30.70.270">
    <property type="match status" value="1"/>
</dbReference>
<dbReference type="SUPFAM" id="SSF55073">
    <property type="entry name" value="Nucleotide cyclase"/>
    <property type="match status" value="1"/>
</dbReference>
<dbReference type="SMART" id="SM00052">
    <property type="entry name" value="EAL"/>
    <property type="match status" value="1"/>
</dbReference>
<feature type="domain" description="GGDEF" evidence="4">
    <location>
        <begin position="467"/>
        <end position="600"/>
    </location>
</feature>
<feature type="domain" description="EAL" evidence="3">
    <location>
        <begin position="609"/>
        <end position="863"/>
    </location>
</feature>
<dbReference type="InterPro" id="IPR029787">
    <property type="entry name" value="Nucleotide_cyclase"/>
</dbReference>
<evidence type="ECO:0000313" key="5">
    <source>
        <dbReference type="EMBL" id="MDQ9170875.1"/>
    </source>
</evidence>
<gene>
    <name evidence="5" type="ORF">Q8A64_10685</name>
</gene>
<comment type="caution">
    <text evidence="5">The sequence shown here is derived from an EMBL/GenBank/DDBJ whole genome shotgun (WGS) entry which is preliminary data.</text>
</comment>
<feature type="transmembrane region" description="Helical" evidence="1">
    <location>
        <begin position="276"/>
        <end position="299"/>
    </location>
</feature>
<evidence type="ECO:0000256" key="1">
    <source>
        <dbReference type="SAM" id="Phobius"/>
    </source>
</evidence>
<keyword evidence="1" id="KW-1133">Transmembrane helix</keyword>
<dbReference type="InterPro" id="IPR001633">
    <property type="entry name" value="EAL_dom"/>
</dbReference>
<dbReference type="NCBIfam" id="TIGR00229">
    <property type="entry name" value="sensory_box"/>
    <property type="match status" value="1"/>
</dbReference>
<dbReference type="PANTHER" id="PTHR44757">
    <property type="entry name" value="DIGUANYLATE CYCLASE DGCP"/>
    <property type="match status" value="1"/>
</dbReference>
<dbReference type="PANTHER" id="PTHR44757:SF2">
    <property type="entry name" value="BIOFILM ARCHITECTURE MAINTENANCE PROTEIN MBAA"/>
    <property type="match status" value="1"/>
</dbReference>
<dbReference type="CDD" id="cd01948">
    <property type="entry name" value="EAL"/>
    <property type="match status" value="1"/>
</dbReference>